<accession>A0A8H5FP61</accession>
<dbReference type="CDD" id="cd17039">
    <property type="entry name" value="Ubl_ubiquitin_like"/>
    <property type="match status" value="1"/>
</dbReference>
<dbReference type="Gene3D" id="3.10.20.90">
    <property type="entry name" value="Phosphatidylinositol 3-kinase Catalytic Subunit, Chain A, domain 1"/>
    <property type="match status" value="1"/>
</dbReference>
<dbReference type="PROSITE" id="PS50053">
    <property type="entry name" value="UBIQUITIN_2"/>
    <property type="match status" value="1"/>
</dbReference>
<feature type="region of interest" description="Disordered" evidence="1">
    <location>
        <begin position="20"/>
        <end position="71"/>
    </location>
</feature>
<evidence type="ECO:0000256" key="1">
    <source>
        <dbReference type="SAM" id="MobiDB-lite"/>
    </source>
</evidence>
<comment type="caution">
    <text evidence="3">The sequence shown here is derived from an EMBL/GenBank/DDBJ whole genome shotgun (WGS) entry which is preliminary data.</text>
</comment>
<dbReference type="SMART" id="SM00213">
    <property type="entry name" value="UBQ"/>
    <property type="match status" value="1"/>
</dbReference>
<dbReference type="Pfam" id="PF00240">
    <property type="entry name" value="ubiquitin"/>
    <property type="match status" value="1"/>
</dbReference>
<sequence>MAEQAEIAFIKTFTNTISSQPVAYPDTYQQPPTNSLKRVPVLPVSLPPPPASHRSSTPSPDSADAGASSSSKITLTIKSTKPAVTYTVDTVHPTDSILALKEMLREKYKEGDGVNTPSAPPLDAMRLLLKGKALADQKLLKEYNVKDGDTINLMVKAGVEWDPSKPAPKPAAVVIVTPQPVAAGEKRAASDMLETTGSGAKPAGGKKHQRIPSVVLSPSPSNDPSEAEQPRPDIMLDVDILDTAPMSPEATSYHKVISDPGFWDRLHSFLRTEFESDLDSVTAFEDFLRASKADLTPHQIAKIRDHVGVVGMAGT</sequence>
<protein>
    <recommendedName>
        <fullName evidence="2">Ubiquitin-like domain-containing protein</fullName>
    </recommendedName>
</protein>
<evidence type="ECO:0000259" key="2">
    <source>
        <dbReference type="PROSITE" id="PS50053"/>
    </source>
</evidence>
<name>A0A8H5FP61_9AGAR</name>
<dbReference type="OrthoDB" id="428577at2759"/>
<keyword evidence="4" id="KW-1185">Reference proteome</keyword>
<gene>
    <name evidence="3" type="ORF">D9758_012896</name>
</gene>
<dbReference type="InterPro" id="IPR000626">
    <property type="entry name" value="Ubiquitin-like_dom"/>
</dbReference>
<reference evidence="3 4" key="1">
    <citation type="journal article" date="2020" name="ISME J.">
        <title>Uncovering the hidden diversity of litter-decomposition mechanisms in mushroom-forming fungi.</title>
        <authorList>
            <person name="Floudas D."/>
            <person name="Bentzer J."/>
            <person name="Ahren D."/>
            <person name="Johansson T."/>
            <person name="Persson P."/>
            <person name="Tunlid A."/>
        </authorList>
    </citation>
    <scope>NUCLEOTIDE SEQUENCE [LARGE SCALE GENOMIC DNA]</scope>
    <source>
        <strain evidence="3 4">CBS 291.85</strain>
    </source>
</reference>
<dbReference type="AlphaFoldDB" id="A0A8H5FP61"/>
<organism evidence="3 4">
    <name type="scientific">Tetrapyrgos nigripes</name>
    <dbReference type="NCBI Taxonomy" id="182062"/>
    <lineage>
        <taxon>Eukaryota</taxon>
        <taxon>Fungi</taxon>
        <taxon>Dikarya</taxon>
        <taxon>Basidiomycota</taxon>
        <taxon>Agaricomycotina</taxon>
        <taxon>Agaricomycetes</taxon>
        <taxon>Agaricomycetidae</taxon>
        <taxon>Agaricales</taxon>
        <taxon>Marasmiineae</taxon>
        <taxon>Marasmiaceae</taxon>
        <taxon>Tetrapyrgos</taxon>
    </lineage>
</organism>
<feature type="compositionally biased region" description="Low complexity" evidence="1">
    <location>
        <begin position="55"/>
        <end position="71"/>
    </location>
</feature>
<feature type="domain" description="Ubiquitin-like" evidence="2">
    <location>
        <begin position="73"/>
        <end position="156"/>
    </location>
</feature>
<proteinExistence type="predicted"/>
<evidence type="ECO:0000313" key="3">
    <source>
        <dbReference type="EMBL" id="KAF5344024.1"/>
    </source>
</evidence>
<dbReference type="EMBL" id="JAACJM010000130">
    <property type="protein sequence ID" value="KAF5344024.1"/>
    <property type="molecule type" value="Genomic_DNA"/>
</dbReference>
<dbReference type="SUPFAM" id="SSF54236">
    <property type="entry name" value="Ubiquitin-like"/>
    <property type="match status" value="1"/>
</dbReference>
<feature type="compositionally biased region" description="Polar residues" evidence="1">
    <location>
        <begin position="20"/>
        <end position="36"/>
    </location>
</feature>
<dbReference type="Proteomes" id="UP000559256">
    <property type="component" value="Unassembled WGS sequence"/>
</dbReference>
<dbReference type="InterPro" id="IPR029071">
    <property type="entry name" value="Ubiquitin-like_domsf"/>
</dbReference>
<evidence type="ECO:0000313" key="4">
    <source>
        <dbReference type="Proteomes" id="UP000559256"/>
    </source>
</evidence>
<feature type="region of interest" description="Disordered" evidence="1">
    <location>
        <begin position="185"/>
        <end position="232"/>
    </location>
</feature>